<name>A0A9W6TMT8_9STRA</name>
<dbReference type="GO" id="GO:0045490">
    <property type="term" value="P:pectin catabolic process"/>
    <property type="evidence" value="ECO:0007669"/>
    <property type="project" value="TreeGrafter"/>
</dbReference>
<feature type="active site" description="Nucleophile" evidence="1">
    <location>
        <position position="217"/>
    </location>
</feature>
<feature type="disulfide bond" evidence="2">
    <location>
        <begin position="21"/>
        <end position="31"/>
    </location>
</feature>
<feature type="compositionally biased region" description="Polar residues" evidence="3">
    <location>
        <begin position="366"/>
        <end position="375"/>
    </location>
</feature>
<dbReference type="PANTHER" id="PTHR39447:SF2">
    <property type="entry name" value="ALPHA-L-ARABINOFURANOSIDASE B"/>
    <property type="match status" value="1"/>
</dbReference>
<dbReference type="PANTHER" id="PTHR39447">
    <property type="entry name" value="ALPHA-L-ARABINOFURANOSIDASE B"/>
    <property type="match status" value="1"/>
</dbReference>
<accession>A0A9W6TMT8</accession>
<dbReference type="Gene3D" id="2.60.120.200">
    <property type="match status" value="1"/>
</dbReference>
<feature type="chain" id="PRO_5040933119" evidence="4">
    <location>
        <begin position="19"/>
        <end position="383"/>
    </location>
</feature>
<dbReference type="EMBL" id="BSXW01000251">
    <property type="protein sequence ID" value="GMF16420.1"/>
    <property type="molecule type" value="Genomic_DNA"/>
</dbReference>
<feature type="signal peptide" evidence="4">
    <location>
        <begin position="1"/>
        <end position="18"/>
    </location>
</feature>
<keyword evidence="4" id="KW-0732">Signal</keyword>
<reference evidence="6" key="1">
    <citation type="submission" date="2023-04" db="EMBL/GenBank/DDBJ databases">
        <title>Phytophthora lilii NBRC 32176.</title>
        <authorList>
            <person name="Ichikawa N."/>
            <person name="Sato H."/>
            <person name="Tonouchi N."/>
        </authorList>
    </citation>
    <scope>NUCLEOTIDE SEQUENCE</scope>
    <source>
        <strain evidence="6">NBRC 32176</strain>
    </source>
</reference>
<feature type="compositionally biased region" description="Basic and acidic residues" evidence="3">
    <location>
        <begin position="111"/>
        <end position="120"/>
    </location>
</feature>
<dbReference type="OrthoDB" id="157622at2759"/>
<gene>
    <name evidence="6" type="ORF">Plil01_000584400</name>
</gene>
<feature type="active site" description="Proton donor" evidence="1">
    <location>
        <position position="292"/>
    </location>
</feature>
<organism evidence="6 7">
    <name type="scientific">Phytophthora lilii</name>
    <dbReference type="NCBI Taxonomy" id="2077276"/>
    <lineage>
        <taxon>Eukaryota</taxon>
        <taxon>Sar</taxon>
        <taxon>Stramenopiles</taxon>
        <taxon>Oomycota</taxon>
        <taxon>Peronosporomycetes</taxon>
        <taxon>Peronosporales</taxon>
        <taxon>Peronosporaceae</taxon>
        <taxon>Phytophthora</taxon>
    </lineage>
</organism>
<dbReference type="GO" id="GO:0046556">
    <property type="term" value="F:alpha-L-arabinofuranosidase activity"/>
    <property type="evidence" value="ECO:0007669"/>
    <property type="project" value="InterPro"/>
</dbReference>
<dbReference type="AlphaFoldDB" id="A0A9W6TMT8"/>
<feature type="region of interest" description="Disordered" evidence="3">
    <location>
        <begin position="101"/>
        <end position="120"/>
    </location>
</feature>
<keyword evidence="7" id="KW-1185">Reference proteome</keyword>
<feature type="compositionally biased region" description="Low complexity" evidence="3">
    <location>
        <begin position="337"/>
        <end position="365"/>
    </location>
</feature>
<dbReference type="InterPro" id="IPR038964">
    <property type="entry name" value="ABFB"/>
</dbReference>
<dbReference type="GO" id="GO:0031221">
    <property type="term" value="P:arabinan metabolic process"/>
    <property type="evidence" value="ECO:0007669"/>
    <property type="project" value="InterPro"/>
</dbReference>
<evidence type="ECO:0000313" key="7">
    <source>
        <dbReference type="Proteomes" id="UP001165083"/>
    </source>
</evidence>
<feature type="domain" description="Alpha-L-arabinofuranosidase B catalytic" evidence="5">
    <location>
        <begin position="20"/>
        <end position="329"/>
    </location>
</feature>
<dbReference type="Pfam" id="PF09206">
    <property type="entry name" value="ArabFuran-catal"/>
    <property type="match status" value="1"/>
</dbReference>
<comment type="caution">
    <text evidence="6">The sequence shown here is derived from an EMBL/GenBank/DDBJ whole genome shotgun (WGS) entry which is preliminary data.</text>
</comment>
<dbReference type="InterPro" id="IPR015289">
    <property type="entry name" value="A-L-arabinofuranosidase_B_cat"/>
</dbReference>
<dbReference type="InterPro" id="IPR013320">
    <property type="entry name" value="ConA-like_dom_sf"/>
</dbReference>
<evidence type="ECO:0000259" key="5">
    <source>
        <dbReference type="Pfam" id="PF09206"/>
    </source>
</evidence>
<feature type="disulfide bond" evidence="2">
    <location>
        <begin position="81"/>
        <end position="86"/>
    </location>
</feature>
<proteinExistence type="predicted"/>
<sequence>MLSGLPLFAAVLLGAVSAAPCDIYEQANTPCVAAHSTVRALFDDFSGPMYQVKRTSDGKTLDIKPLTAGGIADATAQDTFCEGADCVISIIYDQSDKKNHLTSAPGGGAKKTPDSPAKADRLPITINGQKAYGVWIDSGMGYRNDKTSGIATGDDAEAIYMVADGTHFNGGCCFDYGNAETNNMDDGAATMEAIYIGNIRVWGYGEGKGPWVMADLENGLFGCEAEHFCSNTPTVEYPYLVAMLKGRSGGTFALKQGNAVSGKLQTTYDGARPKGYTVMKKQGAIILGIGGDNSNGAVGSFYEGVMVSGNPDDDVDDKIQANIVAAGYSSKTTSATFTNSTTAGSQINSDTSASVDSEASAAATTKTPSFDTSSPYKKCKGRV</sequence>
<protein>
    <submittedName>
        <fullName evidence="6">Unnamed protein product</fullName>
    </submittedName>
</protein>
<dbReference type="SUPFAM" id="SSF49899">
    <property type="entry name" value="Concanavalin A-like lectins/glucanases"/>
    <property type="match status" value="1"/>
</dbReference>
<evidence type="ECO:0000256" key="4">
    <source>
        <dbReference type="SAM" id="SignalP"/>
    </source>
</evidence>
<keyword evidence="2" id="KW-1015">Disulfide bond</keyword>
<feature type="region of interest" description="Disordered" evidence="3">
    <location>
        <begin position="337"/>
        <end position="383"/>
    </location>
</feature>
<evidence type="ECO:0000256" key="3">
    <source>
        <dbReference type="SAM" id="MobiDB-lite"/>
    </source>
</evidence>
<dbReference type="Proteomes" id="UP001165083">
    <property type="component" value="Unassembled WGS sequence"/>
</dbReference>
<dbReference type="GO" id="GO:0019566">
    <property type="term" value="P:arabinose metabolic process"/>
    <property type="evidence" value="ECO:0007669"/>
    <property type="project" value="InterPro"/>
</dbReference>
<evidence type="ECO:0000313" key="6">
    <source>
        <dbReference type="EMBL" id="GMF16420.1"/>
    </source>
</evidence>
<evidence type="ECO:0000256" key="2">
    <source>
        <dbReference type="PIRSR" id="PIRSR638964-3"/>
    </source>
</evidence>
<evidence type="ECO:0000256" key="1">
    <source>
        <dbReference type="PIRSR" id="PIRSR638964-1"/>
    </source>
</evidence>
<feature type="disulfide bond" evidence="2">
    <location>
        <begin position="172"/>
        <end position="173"/>
    </location>
</feature>